<evidence type="ECO:0000313" key="2">
    <source>
        <dbReference type="Proteomes" id="UP001596024"/>
    </source>
</evidence>
<dbReference type="InterPro" id="IPR010985">
    <property type="entry name" value="Ribbon_hlx_hlx"/>
</dbReference>
<dbReference type="Proteomes" id="UP001596024">
    <property type="component" value="Unassembled WGS sequence"/>
</dbReference>
<dbReference type="SUPFAM" id="SSF47598">
    <property type="entry name" value="Ribbon-helix-helix"/>
    <property type="match status" value="1"/>
</dbReference>
<proteinExistence type="predicted"/>
<gene>
    <name evidence="1" type="ORF">ACFPB0_14665</name>
</gene>
<name>A0ABV9NF16_9PROT</name>
<dbReference type="EMBL" id="JBHSGQ010000021">
    <property type="protein sequence ID" value="MFC4726531.1"/>
    <property type="molecule type" value="Genomic_DNA"/>
</dbReference>
<dbReference type="CDD" id="cd22231">
    <property type="entry name" value="RHH_NikR_HicB-like"/>
    <property type="match status" value="1"/>
</dbReference>
<evidence type="ECO:0000313" key="1">
    <source>
        <dbReference type="EMBL" id="MFC4726531.1"/>
    </source>
</evidence>
<comment type="caution">
    <text evidence="1">The sequence shown here is derived from an EMBL/GenBank/DDBJ whole genome shotgun (WGS) entry which is preliminary data.</text>
</comment>
<keyword evidence="2" id="KW-1185">Reference proteome</keyword>
<accession>A0ABV9NF16</accession>
<dbReference type="RefSeq" id="WP_371394228.1">
    <property type="nucleotide sequence ID" value="NZ_CP163421.1"/>
</dbReference>
<organism evidence="1 2">
    <name type="scientific">Glycocaulis abyssi</name>
    <dbReference type="NCBI Taxonomy" id="1433403"/>
    <lineage>
        <taxon>Bacteria</taxon>
        <taxon>Pseudomonadati</taxon>
        <taxon>Pseudomonadota</taxon>
        <taxon>Alphaproteobacteria</taxon>
        <taxon>Maricaulales</taxon>
        <taxon>Maricaulaceae</taxon>
        <taxon>Glycocaulis</taxon>
    </lineage>
</organism>
<sequence>MQNITDPDRGPYLRIRLETELLQQIDYTVQSGQAGNRTELVRAAIREHLNGASERREILKTLRWLSFALIAAQVENWPDSHKKDVVDIAVRMAGDNILSPLEICTAIGALNPEIWIEGEGE</sequence>
<reference evidence="2" key="1">
    <citation type="journal article" date="2019" name="Int. J. Syst. Evol. Microbiol.">
        <title>The Global Catalogue of Microorganisms (GCM) 10K type strain sequencing project: providing services to taxonomists for standard genome sequencing and annotation.</title>
        <authorList>
            <consortium name="The Broad Institute Genomics Platform"/>
            <consortium name="The Broad Institute Genome Sequencing Center for Infectious Disease"/>
            <person name="Wu L."/>
            <person name="Ma J."/>
        </authorList>
    </citation>
    <scope>NUCLEOTIDE SEQUENCE [LARGE SCALE GENOMIC DNA]</scope>
    <source>
        <strain evidence="2">CCUG 62981</strain>
    </source>
</reference>
<dbReference type="InterPro" id="IPR013321">
    <property type="entry name" value="Arc_rbn_hlx_hlx"/>
</dbReference>
<protein>
    <submittedName>
        <fullName evidence="1">Ribbon-helix-helix domain-containing protein</fullName>
    </submittedName>
</protein>
<dbReference type="Gene3D" id="1.10.1220.10">
    <property type="entry name" value="Met repressor-like"/>
    <property type="match status" value="1"/>
</dbReference>